<accession>A0A9Q2KR33</accession>
<sequence>MCHEIRLVYKQPLRQITGFINSLFEMAGLEIRCPDFSTLSKRLRKLKIKLPRYTKKNVPELLSNLVYGN</sequence>
<feature type="domain" description="Transposase DDE" evidence="1">
    <location>
        <begin position="1"/>
        <end position="57"/>
    </location>
</feature>
<evidence type="ECO:0000313" key="3">
    <source>
        <dbReference type="Proteomes" id="UP000701999"/>
    </source>
</evidence>
<reference evidence="2 3" key="1">
    <citation type="submission" date="2020-09" db="EMBL/GenBank/DDBJ databases">
        <title>Development of specific Francisella tularensis PCR assay based on in-depth characterization of family Francisellaceae.</title>
        <authorList>
            <person name="Ohrman C."/>
            <person name="Sahl J."/>
            <person name="Sjodin A."/>
            <person name="Uneklint I."/>
            <person name="Ballard R."/>
            <person name="Karlsson L."/>
            <person name="Mcdonough R."/>
            <person name="Sundell D."/>
            <person name="Soria K."/>
            <person name="Brindeflk B."/>
            <person name="Vallesi A."/>
            <person name="Ramirez-Paredes J.G."/>
            <person name="Colquhoun D."/>
            <person name="Myrtennas K."/>
            <person name="Birdsell D."/>
            <person name="Johansson A."/>
            <person name="Wagner D."/>
            <person name="Forsman M."/>
        </authorList>
    </citation>
    <scope>NUCLEOTIDE SEQUENCE [LARGE SCALE GENOMIC DNA]</scope>
    <source>
        <strain evidence="2 3">FSC1140</strain>
    </source>
</reference>
<dbReference type="GeneID" id="98906415"/>
<organism evidence="2 3">
    <name type="scientific">Francisella noatunensis</name>
    <dbReference type="NCBI Taxonomy" id="657445"/>
    <lineage>
        <taxon>Bacteria</taxon>
        <taxon>Pseudomonadati</taxon>
        <taxon>Pseudomonadota</taxon>
        <taxon>Gammaproteobacteria</taxon>
        <taxon>Thiotrichales</taxon>
        <taxon>Francisellaceae</taxon>
        <taxon>Francisella</taxon>
    </lineage>
</organism>
<dbReference type="EMBL" id="JACVKN010000124">
    <property type="protein sequence ID" value="MBK2065132.1"/>
    <property type="molecule type" value="Genomic_DNA"/>
</dbReference>
<dbReference type="Proteomes" id="UP000701999">
    <property type="component" value="Unassembled WGS sequence"/>
</dbReference>
<comment type="caution">
    <text evidence="2">The sequence shown here is derived from an EMBL/GenBank/DDBJ whole genome shotgun (WGS) entry which is preliminary data.</text>
</comment>
<protein>
    <submittedName>
        <fullName evidence="2">Transposase</fullName>
    </submittedName>
</protein>
<name>A0A9Q2KR33_9GAMM</name>
<keyword evidence="3" id="KW-1185">Reference proteome</keyword>
<proteinExistence type="predicted"/>
<dbReference type="RefSeq" id="WP_160194806.1">
    <property type="nucleotide sequence ID" value="NZ_JACVJL010000122.1"/>
</dbReference>
<dbReference type="Pfam" id="PF13737">
    <property type="entry name" value="DDE_Tnp_1_5"/>
    <property type="match status" value="1"/>
</dbReference>
<dbReference type="InterPro" id="IPR025668">
    <property type="entry name" value="Tnp_DDE_dom"/>
</dbReference>
<gene>
    <name evidence="2" type="ORF">IB647_05480</name>
</gene>
<dbReference type="AlphaFoldDB" id="A0A9Q2KR33"/>
<evidence type="ECO:0000313" key="2">
    <source>
        <dbReference type="EMBL" id="MBK2065132.1"/>
    </source>
</evidence>
<evidence type="ECO:0000259" key="1">
    <source>
        <dbReference type="Pfam" id="PF13737"/>
    </source>
</evidence>